<evidence type="ECO:0000313" key="2">
    <source>
        <dbReference type="EMBL" id="MEC0483677.1"/>
    </source>
</evidence>
<name>A0A0J6EPB0_9BACI</name>
<dbReference type="STRING" id="1664069.BGLY_4623"/>
<keyword evidence="4" id="KW-1185">Reference proteome</keyword>
<evidence type="ECO:0000313" key="1">
    <source>
        <dbReference type="EMBL" id="KRT90004.1"/>
    </source>
</evidence>
<evidence type="ECO:0000313" key="3">
    <source>
        <dbReference type="Proteomes" id="UP000036168"/>
    </source>
</evidence>
<dbReference type="Proteomes" id="UP000036168">
    <property type="component" value="Unassembled WGS sequence"/>
</dbReference>
<dbReference type="SUPFAM" id="SSF53850">
    <property type="entry name" value="Periplasmic binding protein-like II"/>
    <property type="match status" value="1"/>
</dbReference>
<comment type="caution">
    <text evidence="1">The sequence shown here is derived from an EMBL/GenBank/DDBJ whole genome shotgun (WGS) entry which is preliminary data.</text>
</comment>
<reference evidence="1" key="2">
    <citation type="submission" date="2015-10" db="EMBL/GenBank/DDBJ databases">
        <authorList>
            <person name="Gilbert D.G."/>
        </authorList>
    </citation>
    <scope>NUCLEOTIDE SEQUENCE</scope>
    <source>
        <strain evidence="1">GO-13</strain>
    </source>
</reference>
<sequence length="186" mass="20283">MISTKVQEDQAVMVVHTLGPKGTNCEKAGFLWLENQGLQGEVKLYETLEEALLHVKETENSVLLGCAVYPFLHNIVFENLLDLQIIDSFVMPTYNMVFAVKQNTREPDVKIVASHPAPAHLAKLFSDHVDLVSSNSQAALACASGAADGCITTIKAAHENHLHVIKDFGEVPMCFTIHGKSEGGSR</sequence>
<dbReference type="RefSeq" id="WP_048354202.1">
    <property type="nucleotide sequence ID" value="NZ_CP023481.1"/>
</dbReference>
<evidence type="ECO:0008006" key="5">
    <source>
        <dbReference type="Google" id="ProtNLM"/>
    </source>
</evidence>
<gene>
    <name evidence="1" type="ORF">AB447_205300</name>
    <name evidence="2" type="ORF">P8828_02280</name>
</gene>
<dbReference type="EMBL" id="LECW02000045">
    <property type="protein sequence ID" value="KRT90004.1"/>
    <property type="molecule type" value="Genomic_DNA"/>
</dbReference>
<proteinExistence type="predicted"/>
<dbReference type="AlphaFoldDB" id="A0A0J6EPB0"/>
<protein>
    <recommendedName>
        <fullName evidence="5">Prephenate dehydratase</fullName>
    </recommendedName>
</protein>
<reference evidence="1 3" key="1">
    <citation type="journal article" date="2015" name="Int. J. Syst. Evol. Microbiol.">
        <title>Bacillus glycinifermentans sp. nov., isolated from fermented soybean paste.</title>
        <authorList>
            <person name="Kim S.J."/>
            <person name="Dunlap C.A."/>
            <person name="Kwon S.W."/>
            <person name="Rooney A.P."/>
        </authorList>
    </citation>
    <scope>NUCLEOTIDE SEQUENCE [LARGE SCALE GENOMIC DNA]</scope>
    <source>
        <strain evidence="1 3">GO-13</strain>
    </source>
</reference>
<organism evidence="1 3">
    <name type="scientific">Bacillus glycinifermentans</name>
    <dbReference type="NCBI Taxonomy" id="1664069"/>
    <lineage>
        <taxon>Bacteria</taxon>
        <taxon>Bacillati</taxon>
        <taxon>Bacillota</taxon>
        <taxon>Bacilli</taxon>
        <taxon>Bacillales</taxon>
        <taxon>Bacillaceae</taxon>
        <taxon>Bacillus</taxon>
    </lineage>
</organism>
<dbReference type="EMBL" id="JARRTL010000006">
    <property type="protein sequence ID" value="MEC0483677.1"/>
    <property type="molecule type" value="Genomic_DNA"/>
</dbReference>
<accession>A0A0J6EPB0</accession>
<evidence type="ECO:0000313" key="4">
    <source>
        <dbReference type="Proteomes" id="UP001341297"/>
    </source>
</evidence>
<accession>A0A0J6EKQ3</accession>
<dbReference type="Proteomes" id="UP001341297">
    <property type="component" value="Unassembled WGS sequence"/>
</dbReference>
<dbReference type="OrthoDB" id="2933883at2"/>
<dbReference type="PATRIC" id="fig|1664069.3.peg.2865"/>
<reference evidence="2 4" key="3">
    <citation type="submission" date="2023-03" db="EMBL/GenBank/DDBJ databases">
        <title>Agriculturally important microbes genome sequencing.</title>
        <authorList>
            <person name="Dunlap C."/>
        </authorList>
    </citation>
    <scope>NUCLEOTIDE SEQUENCE [LARGE SCALE GENOMIC DNA]</scope>
    <source>
        <strain evidence="2 4">CBP-3203</strain>
    </source>
</reference>